<evidence type="ECO:0000256" key="5">
    <source>
        <dbReference type="ARBA" id="ARBA00035648"/>
    </source>
</evidence>
<dbReference type="RefSeq" id="WP_073051048.1">
    <property type="nucleotide sequence ID" value="NZ_FQUP01000001.1"/>
</dbReference>
<dbReference type="Pfam" id="PF08340">
    <property type="entry name" value="YicC-like_C"/>
    <property type="match status" value="1"/>
</dbReference>
<gene>
    <name evidence="8" type="ORF">SAMN02745157_0426</name>
</gene>
<dbReference type="InterPro" id="IPR013551">
    <property type="entry name" value="YicC-like_C"/>
</dbReference>
<organism evidence="8 9">
    <name type="scientific">Kaistia soli DSM 19436</name>
    <dbReference type="NCBI Taxonomy" id="1122133"/>
    <lineage>
        <taxon>Bacteria</taxon>
        <taxon>Pseudomonadati</taxon>
        <taxon>Pseudomonadota</taxon>
        <taxon>Alphaproteobacteria</taxon>
        <taxon>Hyphomicrobiales</taxon>
        <taxon>Kaistiaceae</taxon>
        <taxon>Kaistia</taxon>
    </lineage>
</organism>
<dbReference type="PANTHER" id="PTHR30636:SF3">
    <property type="entry name" value="UPF0701 PROTEIN YICC"/>
    <property type="match status" value="1"/>
</dbReference>
<dbReference type="InterPro" id="IPR005229">
    <property type="entry name" value="YicC/YloC-like"/>
</dbReference>
<evidence type="ECO:0000313" key="9">
    <source>
        <dbReference type="Proteomes" id="UP000184485"/>
    </source>
</evidence>
<dbReference type="OrthoDB" id="9771229at2"/>
<keyword evidence="4" id="KW-0378">Hydrolase</keyword>
<dbReference type="EMBL" id="FQUP01000001">
    <property type="protein sequence ID" value="SHE55355.1"/>
    <property type="molecule type" value="Genomic_DNA"/>
</dbReference>
<dbReference type="InterPro" id="IPR013527">
    <property type="entry name" value="YicC-like_N"/>
</dbReference>
<evidence type="ECO:0000256" key="3">
    <source>
        <dbReference type="ARBA" id="ARBA00022759"/>
    </source>
</evidence>
<dbReference type="GO" id="GO:0016787">
    <property type="term" value="F:hydrolase activity"/>
    <property type="evidence" value="ECO:0007669"/>
    <property type="project" value="UniProtKB-KW"/>
</dbReference>
<evidence type="ECO:0000256" key="2">
    <source>
        <dbReference type="ARBA" id="ARBA00022722"/>
    </source>
</evidence>
<dbReference type="Pfam" id="PF03755">
    <property type="entry name" value="YicC-like_N"/>
    <property type="match status" value="1"/>
</dbReference>
<keyword evidence="2" id="KW-0540">Nuclease</keyword>
<proteinExistence type="inferred from homology"/>
<sequence>MTLMSMTGFARAAGAGLGYRWTWELRSVNGKGLDVRLRLPPGVDSLEQLVRERLGARLQRGNLQVSLSLQKEEGATQLRVNEPLLEQVLDLLNRIGSRIEAAPPSLDGILGIRGILETVDAEDDPENAAELLRLLAADFDRALDGLVEARAGEGAAIGAVLGVRLVEIDRLRQLAEDSPARTPEAIRRRLKDQVAALLDASFNLDADRLHQEAALLATRADIREELDRLAAHVAAAESLLAQGGAVGRKLDFLAQEFNRETNTLCAKANDRSLTAIGLDLKSTVDQLREQIQNLE</sequence>
<dbReference type="Proteomes" id="UP000184485">
    <property type="component" value="Unassembled WGS sequence"/>
</dbReference>
<comment type="cofactor">
    <cofactor evidence="1">
        <name>a divalent metal cation</name>
        <dbReference type="ChEBI" id="CHEBI:60240"/>
    </cofactor>
</comment>
<dbReference type="NCBIfam" id="TIGR00255">
    <property type="entry name" value="YicC/YloC family endoribonuclease"/>
    <property type="match status" value="1"/>
</dbReference>
<name>A0A1M4UF41_9HYPH</name>
<dbReference type="STRING" id="1122133.SAMN02745157_0426"/>
<protein>
    <submittedName>
        <fullName evidence="8">TIGR00255 family protein</fullName>
    </submittedName>
</protein>
<dbReference type="PANTHER" id="PTHR30636">
    <property type="entry name" value="UPF0701 PROTEIN YICC"/>
    <property type="match status" value="1"/>
</dbReference>
<dbReference type="GO" id="GO:0004521">
    <property type="term" value="F:RNA endonuclease activity"/>
    <property type="evidence" value="ECO:0007669"/>
    <property type="project" value="InterPro"/>
</dbReference>
<dbReference type="AlphaFoldDB" id="A0A1M4UF41"/>
<reference evidence="8 9" key="1">
    <citation type="submission" date="2016-11" db="EMBL/GenBank/DDBJ databases">
        <authorList>
            <person name="Jaros S."/>
            <person name="Januszkiewicz K."/>
            <person name="Wedrychowicz H."/>
        </authorList>
    </citation>
    <scope>NUCLEOTIDE SEQUENCE [LARGE SCALE GENOMIC DNA]</scope>
    <source>
        <strain evidence="8 9">DSM 19436</strain>
    </source>
</reference>
<feature type="domain" description="Endoribonuclease YicC-like N-terminal" evidence="6">
    <location>
        <begin position="4"/>
        <end position="157"/>
    </location>
</feature>
<accession>A0A1M4UF41</accession>
<evidence type="ECO:0000313" key="8">
    <source>
        <dbReference type="EMBL" id="SHE55355.1"/>
    </source>
</evidence>
<evidence type="ECO:0000256" key="4">
    <source>
        <dbReference type="ARBA" id="ARBA00022801"/>
    </source>
</evidence>
<keyword evidence="9" id="KW-1185">Reference proteome</keyword>
<keyword evidence="3" id="KW-0255">Endonuclease</keyword>
<comment type="similarity">
    <text evidence="5">Belongs to the YicC/YloC family.</text>
</comment>
<evidence type="ECO:0000256" key="1">
    <source>
        <dbReference type="ARBA" id="ARBA00001968"/>
    </source>
</evidence>
<evidence type="ECO:0000259" key="6">
    <source>
        <dbReference type="Pfam" id="PF03755"/>
    </source>
</evidence>
<feature type="domain" description="Endoribonuclease YicC-like C-terminal" evidence="7">
    <location>
        <begin position="180"/>
        <end position="295"/>
    </location>
</feature>
<evidence type="ECO:0000259" key="7">
    <source>
        <dbReference type="Pfam" id="PF08340"/>
    </source>
</evidence>